<keyword evidence="13" id="KW-0328">Glycosyltransferase</keyword>
<dbReference type="PROSITE" id="PS51273">
    <property type="entry name" value="GATASE_TYPE_1"/>
    <property type="match status" value="1"/>
</dbReference>
<dbReference type="EC" id="4.3.2.10" evidence="10"/>
<comment type="pathway">
    <text evidence="1 10">Amino-acid biosynthesis; L-histidine biosynthesis; L-histidine from 5-phospho-alpha-D-ribose 1-diphosphate: step 5/9.</text>
</comment>
<keyword evidence="3 10" id="KW-0028">Amino-acid biosynthesis</keyword>
<organism evidence="13 14">
    <name type="scientific">Calidithermus roseus</name>
    <dbReference type="NCBI Taxonomy" id="1644118"/>
    <lineage>
        <taxon>Bacteria</taxon>
        <taxon>Thermotogati</taxon>
        <taxon>Deinococcota</taxon>
        <taxon>Deinococci</taxon>
        <taxon>Thermales</taxon>
        <taxon>Thermaceae</taxon>
        <taxon>Calidithermus</taxon>
    </lineage>
</organism>
<evidence type="ECO:0000313" key="13">
    <source>
        <dbReference type="EMBL" id="RIH82979.1"/>
    </source>
</evidence>
<comment type="catalytic activity">
    <reaction evidence="9 10">
        <text>L-glutamine + H2O = L-glutamate + NH4(+)</text>
        <dbReference type="Rhea" id="RHEA:15889"/>
        <dbReference type="ChEBI" id="CHEBI:15377"/>
        <dbReference type="ChEBI" id="CHEBI:28938"/>
        <dbReference type="ChEBI" id="CHEBI:29985"/>
        <dbReference type="ChEBI" id="CHEBI:58359"/>
        <dbReference type="EC" id="3.5.1.2"/>
    </reaction>
</comment>
<evidence type="ECO:0000256" key="2">
    <source>
        <dbReference type="ARBA" id="ARBA00011152"/>
    </source>
</evidence>
<feature type="active site" evidence="10 11">
    <location>
        <position position="178"/>
    </location>
</feature>
<feature type="active site" evidence="10 11">
    <location>
        <position position="176"/>
    </location>
</feature>
<dbReference type="GO" id="GO:0016829">
    <property type="term" value="F:lyase activity"/>
    <property type="evidence" value="ECO:0007669"/>
    <property type="project" value="UniProtKB-KW"/>
</dbReference>
<dbReference type="SUPFAM" id="SSF52317">
    <property type="entry name" value="Class I glutamine amidotransferase-like"/>
    <property type="match status" value="1"/>
</dbReference>
<evidence type="ECO:0000256" key="10">
    <source>
        <dbReference type="HAMAP-Rule" id="MF_00278"/>
    </source>
</evidence>
<dbReference type="AlphaFoldDB" id="A0A399EIR9"/>
<dbReference type="PROSITE" id="PS51274">
    <property type="entry name" value="GATASE_COBBQ"/>
    <property type="match status" value="1"/>
</dbReference>
<dbReference type="GO" id="GO:0000105">
    <property type="term" value="P:L-histidine biosynthetic process"/>
    <property type="evidence" value="ECO:0007669"/>
    <property type="project" value="UniProtKB-UniRule"/>
</dbReference>
<evidence type="ECO:0000259" key="12">
    <source>
        <dbReference type="Pfam" id="PF00117"/>
    </source>
</evidence>
<reference evidence="13 14" key="1">
    <citation type="submission" date="2018-08" db="EMBL/GenBank/DDBJ databases">
        <title>Meiothermus roseus NBRC 110900 genome sequencing project.</title>
        <authorList>
            <person name="Da Costa M.S."/>
            <person name="Albuquerque L."/>
            <person name="Raposo P."/>
            <person name="Froufe H.J.C."/>
            <person name="Barroso C.S."/>
            <person name="Egas C."/>
        </authorList>
    </citation>
    <scope>NUCLEOTIDE SEQUENCE [LARGE SCALE GENOMIC DNA]</scope>
    <source>
        <strain evidence="13 14">NBRC 110900</strain>
    </source>
</reference>
<dbReference type="Proteomes" id="UP000265341">
    <property type="component" value="Unassembled WGS sequence"/>
</dbReference>
<dbReference type="HAMAP" id="MF_00278">
    <property type="entry name" value="HisH"/>
    <property type="match status" value="1"/>
</dbReference>
<evidence type="ECO:0000256" key="11">
    <source>
        <dbReference type="PIRSR" id="PIRSR000495-1"/>
    </source>
</evidence>
<name>A0A399EIR9_9DEIN</name>
<feature type="active site" description="Nucleophile" evidence="10 11">
    <location>
        <position position="80"/>
    </location>
</feature>
<keyword evidence="7 10" id="KW-0456">Lyase</keyword>
<dbReference type="PANTHER" id="PTHR42701:SF1">
    <property type="entry name" value="IMIDAZOLE GLYCEROL PHOSPHATE SYNTHASE SUBUNIT HISH"/>
    <property type="match status" value="1"/>
</dbReference>
<evidence type="ECO:0000256" key="3">
    <source>
        <dbReference type="ARBA" id="ARBA00022605"/>
    </source>
</evidence>
<evidence type="ECO:0000256" key="7">
    <source>
        <dbReference type="ARBA" id="ARBA00023239"/>
    </source>
</evidence>
<dbReference type="EC" id="3.5.1.2" evidence="10"/>
<dbReference type="EMBL" id="QWLA01000088">
    <property type="protein sequence ID" value="RIH82979.1"/>
    <property type="molecule type" value="Genomic_DNA"/>
</dbReference>
<dbReference type="InterPro" id="IPR010139">
    <property type="entry name" value="Imidazole-glycPsynth_HisH"/>
</dbReference>
<dbReference type="OrthoDB" id="9807137at2"/>
<protein>
    <recommendedName>
        <fullName evidence="10">Imidazole glycerol phosphate synthase subunit HisH</fullName>
        <ecNumber evidence="10">4.3.2.10</ecNumber>
    </recommendedName>
    <alternativeName>
        <fullName evidence="10">IGP synthase glutaminase subunit</fullName>
        <ecNumber evidence="10">3.5.1.2</ecNumber>
    </alternativeName>
    <alternativeName>
        <fullName evidence="10">IGP synthase subunit HisH</fullName>
    </alternativeName>
    <alternativeName>
        <fullName evidence="10">ImGP synthase subunit HisH</fullName>
        <shortName evidence="10">IGPS subunit HisH</shortName>
    </alternativeName>
</protein>
<evidence type="ECO:0000313" key="14">
    <source>
        <dbReference type="Proteomes" id="UP000265341"/>
    </source>
</evidence>
<dbReference type="InterPro" id="IPR017926">
    <property type="entry name" value="GATASE"/>
</dbReference>
<dbReference type="CDD" id="cd01748">
    <property type="entry name" value="GATase1_IGP_Synthase"/>
    <property type="match status" value="1"/>
</dbReference>
<dbReference type="NCBIfam" id="TIGR01855">
    <property type="entry name" value="IMP_synth_hisH"/>
    <property type="match status" value="1"/>
</dbReference>
<keyword evidence="14" id="KW-1185">Reference proteome</keyword>
<accession>A0A399EIR9</accession>
<keyword evidence="10" id="KW-0963">Cytoplasm</keyword>
<evidence type="ECO:0000256" key="9">
    <source>
        <dbReference type="ARBA" id="ARBA00049534"/>
    </source>
</evidence>
<comment type="subcellular location">
    <subcellularLocation>
        <location evidence="10">Cytoplasm</location>
    </subcellularLocation>
</comment>
<sequence length="198" mass="21768">MKTLLIDYGSSNLRSAAKALEATGYDVKVSHDPAEAPKADLLVLPGQGHFGQVMRSFEASGFESAVREHIAAGKPFLGICVGMQILFEASEEAPEVAGLGLVPGVLARFRARRVPQMGWNTVEYRGLFQALSGRYFYFVHSYYAPLVEGSVGITDYEGTRFTAVYARDNLVAPQFHPEKSGDSGLSLLRAIRDYFRRL</sequence>
<keyword evidence="5 10" id="KW-0315">Glutamine amidotransferase</keyword>
<dbReference type="GO" id="GO:0000107">
    <property type="term" value="F:imidazoleglycerol-phosphate synthase activity"/>
    <property type="evidence" value="ECO:0007669"/>
    <property type="project" value="UniProtKB-UniRule"/>
</dbReference>
<evidence type="ECO:0000256" key="4">
    <source>
        <dbReference type="ARBA" id="ARBA00022801"/>
    </source>
</evidence>
<dbReference type="InterPro" id="IPR029062">
    <property type="entry name" value="Class_I_gatase-like"/>
</dbReference>
<gene>
    <name evidence="10 13" type="primary">hisH</name>
    <name evidence="13" type="ORF">Mrose_03207</name>
</gene>
<dbReference type="RefSeq" id="WP_119280025.1">
    <property type="nucleotide sequence ID" value="NZ_QWLA01000088.1"/>
</dbReference>
<evidence type="ECO:0000256" key="8">
    <source>
        <dbReference type="ARBA" id="ARBA00047838"/>
    </source>
</evidence>
<evidence type="ECO:0000256" key="5">
    <source>
        <dbReference type="ARBA" id="ARBA00022962"/>
    </source>
</evidence>
<dbReference type="PIRSF" id="PIRSF000495">
    <property type="entry name" value="Amidotransf_hisH"/>
    <property type="match status" value="1"/>
</dbReference>
<dbReference type="GO" id="GO:0005737">
    <property type="term" value="C:cytoplasm"/>
    <property type="evidence" value="ECO:0007669"/>
    <property type="project" value="UniProtKB-SubCell"/>
</dbReference>
<dbReference type="PANTHER" id="PTHR42701">
    <property type="entry name" value="IMIDAZOLE GLYCEROL PHOSPHATE SYNTHASE SUBUNIT HISH"/>
    <property type="match status" value="1"/>
</dbReference>
<keyword evidence="4 10" id="KW-0378">Hydrolase</keyword>
<keyword evidence="6 10" id="KW-0368">Histidine biosynthesis</keyword>
<dbReference type="UniPathway" id="UPA00031">
    <property type="reaction ID" value="UER00010"/>
</dbReference>
<evidence type="ECO:0000256" key="1">
    <source>
        <dbReference type="ARBA" id="ARBA00005091"/>
    </source>
</evidence>
<feature type="domain" description="Glutamine amidotransferase" evidence="12">
    <location>
        <begin position="4"/>
        <end position="181"/>
    </location>
</feature>
<comment type="function">
    <text evidence="10">IGPS catalyzes the conversion of PRFAR and glutamine to IGP, AICAR and glutamate. The HisH subunit catalyzes the hydrolysis of glutamine to glutamate and ammonia as part of the synthesis of IGP and AICAR. The resulting ammonia molecule is channeled to the active site of HisF.</text>
</comment>
<comment type="caution">
    <text evidence="13">The sequence shown here is derived from an EMBL/GenBank/DDBJ whole genome shotgun (WGS) entry which is preliminary data.</text>
</comment>
<comment type="subunit">
    <text evidence="2 10">Heterodimer of HisH and HisF.</text>
</comment>
<dbReference type="Pfam" id="PF00117">
    <property type="entry name" value="GATase"/>
    <property type="match status" value="1"/>
</dbReference>
<keyword evidence="13" id="KW-0808">Transferase</keyword>
<dbReference type="Gene3D" id="3.40.50.880">
    <property type="match status" value="1"/>
</dbReference>
<comment type="catalytic activity">
    <reaction evidence="8 10">
        <text>5-[(5-phospho-1-deoxy-D-ribulos-1-ylimino)methylamino]-1-(5-phospho-beta-D-ribosyl)imidazole-4-carboxamide + L-glutamine = D-erythro-1-(imidazol-4-yl)glycerol 3-phosphate + 5-amino-1-(5-phospho-beta-D-ribosyl)imidazole-4-carboxamide + L-glutamate + H(+)</text>
        <dbReference type="Rhea" id="RHEA:24793"/>
        <dbReference type="ChEBI" id="CHEBI:15378"/>
        <dbReference type="ChEBI" id="CHEBI:29985"/>
        <dbReference type="ChEBI" id="CHEBI:58278"/>
        <dbReference type="ChEBI" id="CHEBI:58359"/>
        <dbReference type="ChEBI" id="CHEBI:58475"/>
        <dbReference type="ChEBI" id="CHEBI:58525"/>
        <dbReference type="EC" id="4.3.2.10"/>
    </reaction>
</comment>
<evidence type="ECO:0000256" key="6">
    <source>
        <dbReference type="ARBA" id="ARBA00023102"/>
    </source>
</evidence>
<dbReference type="GO" id="GO:0004359">
    <property type="term" value="F:glutaminase activity"/>
    <property type="evidence" value="ECO:0007669"/>
    <property type="project" value="UniProtKB-EC"/>
</dbReference>
<proteinExistence type="inferred from homology"/>